<evidence type="ECO:0000256" key="1">
    <source>
        <dbReference type="SAM" id="MobiDB-lite"/>
    </source>
</evidence>
<gene>
    <name evidence="4" type="primary">LOC106172313</name>
</gene>
<accession>A0A1S3JDK6</accession>
<keyword evidence="2" id="KW-0472">Membrane</keyword>
<feature type="compositionally biased region" description="Basic and acidic residues" evidence="1">
    <location>
        <begin position="19"/>
        <end position="39"/>
    </location>
</feature>
<dbReference type="KEGG" id="lak:106172313"/>
<dbReference type="AlphaFoldDB" id="A0A1S3JDK6"/>
<feature type="region of interest" description="Disordered" evidence="1">
    <location>
        <begin position="1"/>
        <end position="81"/>
    </location>
</feature>
<dbReference type="Proteomes" id="UP000085678">
    <property type="component" value="Unplaced"/>
</dbReference>
<evidence type="ECO:0000313" key="3">
    <source>
        <dbReference type="Proteomes" id="UP000085678"/>
    </source>
</evidence>
<proteinExistence type="predicted"/>
<organism evidence="3 4">
    <name type="scientific">Lingula anatina</name>
    <name type="common">Brachiopod</name>
    <name type="synonym">Lingula unguis</name>
    <dbReference type="NCBI Taxonomy" id="7574"/>
    <lineage>
        <taxon>Eukaryota</taxon>
        <taxon>Metazoa</taxon>
        <taxon>Spiralia</taxon>
        <taxon>Lophotrochozoa</taxon>
        <taxon>Brachiopoda</taxon>
        <taxon>Linguliformea</taxon>
        <taxon>Lingulata</taxon>
        <taxon>Lingulida</taxon>
        <taxon>Linguloidea</taxon>
        <taxon>Lingulidae</taxon>
        <taxon>Lingula</taxon>
    </lineage>
</organism>
<feature type="transmembrane region" description="Helical" evidence="2">
    <location>
        <begin position="274"/>
        <end position="298"/>
    </location>
</feature>
<dbReference type="InParanoid" id="A0A1S3JDK6"/>
<keyword evidence="2" id="KW-1133">Transmembrane helix</keyword>
<feature type="transmembrane region" description="Helical" evidence="2">
    <location>
        <begin position="136"/>
        <end position="162"/>
    </location>
</feature>
<dbReference type="GeneID" id="106172313"/>
<dbReference type="RefSeq" id="XP_013408413.1">
    <property type="nucleotide sequence ID" value="XM_013552959.2"/>
</dbReference>
<evidence type="ECO:0000313" key="4">
    <source>
        <dbReference type="RefSeq" id="XP_013408413.1"/>
    </source>
</evidence>
<feature type="compositionally biased region" description="Low complexity" evidence="1">
    <location>
        <begin position="44"/>
        <end position="54"/>
    </location>
</feature>
<name>A0A1S3JDK6_LINAN</name>
<keyword evidence="2" id="KW-0812">Transmembrane</keyword>
<reference evidence="4" key="1">
    <citation type="submission" date="2025-08" db="UniProtKB">
        <authorList>
            <consortium name="RefSeq"/>
        </authorList>
    </citation>
    <scope>IDENTIFICATION</scope>
    <source>
        <tissue evidence="4">Gonads</tissue>
    </source>
</reference>
<sequence>MPIASGALGKPNSYYNQPERNRFKGDRNIPQDDLKKRNSDAQTKSKQATTSSGSKGKKEGWNKGGKNKGNKSKDGKKGKGKSIFSFFSRSRSSKVTTITVTSTSGATTAAAVGGGGATGEGLSEEEKKKRRRRCCLWILLALLLLLLLAAIIIGILAAVGIIPGGQSNDNPVAVNLTGTGVDRATYDTISSSCKGQWKVHFLAYNASEPVINSTAAPPTPSADGTDFVCCYNFTDSPYYNMSIEERPLIIEKGNCTHNGDCEDLTIEGEFYPCISVASVLSNSIVVMIFACLLSYLCLI</sequence>
<keyword evidence="3" id="KW-1185">Reference proteome</keyword>
<protein>
    <submittedName>
        <fullName evidence="4">Uncharacterized protein LOC106172313</fullName>
    </submittedName>
</protein>
<evidence type="ECO:0000256" key="2">
    <source>
        <dbReference type="SAM" id="Phobius"/>
    </source>
</evidence>